<evidence type="ECO:0000313" key="3">
    <source>
        <dbReference type="EMBL" id="QDU97828.1"/>
    </source>
</evidence>
<evidence type="ECO:0000256" key="1">
    <source>
        <dbReference type="SAM" id="MobiDB-lite"/>
    </source>
</evidence>
<proteinExistence type="predicted"/>
<evidence type="ECO:0000259" key="2">
    <source>
        <dbReference type="Pfam" id="PF09423"/>
    </source>
</evidence>
<dbReference type="Pfam" id="PF09423">
    <property type="entry name" value="PhoD"/>
    <property type="match status" value="1"/>
</dbReference>
<gene>
    <name evidence="3" type="ORF">Pla8534_56850</name>
</gene>
<dbReference type="SUPFAM" id="SSF56300">
    <property type="entry name" value="Metallo-dependent phosphatases"/>
    <property type="match status" value="1"/>
</dbReference>
<dbReference type="CDD" id="cd07389">
    <property type="entry name" value="MPP_PhoD"/>
    <property type="match status" value="1"/>
</dbReference>
<name>A0A518E162_9BACT</name>
<organism evidence="3 4">
    <name type="scientific">Lignipirellula cremea</name>
    <dbReference type="NCBI Taxonomy" id="2528010"/>
    <lineage>
        <taxon>Bacteria</taxon>
        <taxon>Pseudomonadati</taxon>
        <taxon>Planctomycetota</taxon>
        <taxon>Planctomycetia</taxon>
        <taxon>Pirellulales</taxon>
        <taxon>Pirellulaceae</taxon>
        <taxon>Lignipirellula</taxon>
    </lineage>
</organism>
<dbReference type="PANTHER" id="PTHR43606">
    <property type="entry name" value="PHOSPHATASE, PUTATIVE (AFU_ORTHOLOGUE AFUA_6G08710)-RELATED"/>
    <property type="match status" value="1"/>
</dbReference>
<dbReference type="Gene3D" id="3.60.21.70">
    <property type="entry name" value="PhoD-like phosphatase"/>
    <property type="match status" value="1"/>
</dbReference>
<dbReference type="InterPro" id="IPR018946">
    <property type="entry name" value="PhoD-like_MPP"/>
</dbReference>
<reference evidence="3 4" key="1">
    <citation type="submission" date="2019-02" db="EMBL/GenBank/DDBJ databases">
        <title>Deep-cultivation of Planctomycetes and their phenomic and genomic characterization uncovers novel biology.</title>
        <authorList>
            <person name="Wiegand S."/>
            <person name="Jogler M."/>
            <person name="Boedeker C."/>
            <person name="Pinto D."/>
            <person name="Vollmers J."/>
            <person name="Rivas-Marin E."/>
            <person name="Kohn T."/>
            <person name="Peeters S.H."/>
            <person name="Heuer A."/>
            <person name="Rast P."/>
            <person name="Oberbeckmann S."/>
            <person name="Bunk B."/>
            <person name="Jeske O."/>
            <person name="Meyerdierks A."/>
            <person name="Storesund J.E."/>
            <person name="Kallscheuer N."/>
            <person name="Luecker S."/>
            <person name="Lage O.M."/>
            <person name="Pohl T."/>
            <person name="Merkel B.J."/>
            <person name="Hornburger P."/>
            <person name="Mueller R.-W."/>
            <person name="Bruemmer F."/>
            <person name="Labrenz M."/>
            <person name="Spormann A.M."/>
            <person name="Op den Camp H."/>
            <person name="Overmann J."/>
            <person name="Amann R."/>
            <person name="Jetten M.S.M."/>
            <person name="Mascher T."/>
            <person name="Medema M.H."/>
            <person name="Devos D.P."/>
            <person name="Kaster A.-K."/>
            <person name="Ovreas L."/>
            <person name="Rohde M."/>
            <person name="Galperin M.Y."/>
            <person name="Jogler C."/>
        </authorList>
    </citation>
    <scope>NUCLEOTIDE SEQUENCE [LARGE SCALE GENOMIC DNA]</scope>
    <source>
        <strain evidence="3 4">Pla85_3_4</strain>
    </source>
</reference>
<feature type="domain" description="PhoD-like phosphatase metallophosphatase" evidence="2">
    <location>
        <begin position="196"/>
        <end position="436"/>
    </location>
</feature>
<dbReference type="EMBL" id="CP036433">
    <property type="protein sequence ID" value="QDU97828.1"/>
    <property type="molecule type" value="Genomic_DNA"/>
</dbReference>
<dbReference type="InterPro" id="IPR029052">
    <property type="entry name" value="Metallo-depent_PP-like"/>
</dbReference>
<keyword evidence="4" id="KW-1185">Reference proteome</keyword>
<dbReference type="PANTHER" id="PTHR43606:SF1">
    <property type="entry name" value="PHOD-LIKE PHOSPHATASE METALLOPHOSPHATASE DOMAIN-CONTAINING PROTEIN"/>
    <property type="match status" value="1"/>
</dbReference>
<dbReference type="OrthoDB" id="9783365at2"/>
<evidence type="ECO:0000313" key="4">
    <source>
        <dbReference type="Proteomes" id="UP000317648"/>
    </source>
</evidence>
<sequence length="501" mass="55773">MRDAIVRPVFLAASGVLLTLLLLASPCLAQHGPLLFAGQGILVGEVTSTTALVQVRLTKTDKLVDGDLPGKAGEMVFRLTEIGPQSAKPQAVIKEAAAVADHDFIVRVQFQNLKPGTKYRCDTTFRPAGDSPLGPVAYFKTLPGAEADEKVRFVVVTGMNYAKFHGDPAIDLKQHKIENNTELPAPYAGPDKHLGYPGLASILKAKPDFFVGTGDNVYYDTPDKPRAETLPEMRKKWHQQFVQPRFRDLFAAVPTYWEIDDHDYRVNDGDNSGDYLPSPATGRRVMLEQLPYGPMGDEKVKTYRTHRVSRDLQIWLVENRLYRSPNAMEDGPGKTIWGAEQTAWLKETLAASDAKFKILISPTPMIGPDDLRKTDNHCDVGGFQHERDAFFAWLKKSGLDQKNFYIVCGDRHWQYHSVDSTGIEEFSCGALVDANSRLGRKPGDPKSTDPQALIRQPYYQTPRSGGYLLVETEPAAGEQPAMLSFIWHDEHGKVLHTTVKK</sequence>
<dbReference type="Proteomes" id="UP000317648">
    <property type="component" value="Chromosome"/>
</dbReference>
<dbReference type="AlphaFoldDB" id="A0A518E162"/>
<accession>A0A518E162</accession>
<dbReference type="RefSeq" id="WP_145056581.1">
    <property type="nucleotide sequence ID" value="NZ_CP036433.1"/>
</dbReference>
<protein>
    <submittedName>
        <fullName evidence="3">PhoD-like phosphatase</fullName>
    </submittedName>
</protein>
<dbReference type="InterPro" id="IPR052900">
    <property type="entry name" value="Phospholipid_Metab_Enz"/>
</dbReference>
<dbReference type="InterPro" id="IPR038607">
    <property type="entry name" value="PhoD-like_sf"/>
</dbReference>
<feature type="region of interest" description="Disordered" evidence="1">
    <location>
        <begin position="437"/>
        <end position="456"/>
    </location>
</feature>
<dbReference type="KEGG" id="lcre:Pla8534_56850"/>